<feature type="non-terminal residue" evidence="4">
    <location>
        <position position="226"/>
    </location>
</feature>
<gene>
    <name evidence="4" type="ORF">LSH36_26g07022</name>
</gene>
<proteinExistence type="predicted"/>
<dbReference type="AlphaFoldDB" id="A0AAD9KAM3"/>
<keyword evidence="3" id="KW-0443">Lipid metabolism</keyword>
<feature type="non-terminal residue" evidence="4">
    <location>
        <position position="1"/>
    </location>
</feature>
<sequence>AAVLSLLIRDQYPDVICFAFSPPGGLVSLSLSIYLQEFVLSCFLGMDVVARLGVINMEKLKKDLLAVIKNSRLPKYKILSSGLLSMCCGCLPVSDDALLDDTQTIKLSGSVNSDWEHVTWTGDKDSLAMFDGETEETDYLSRQSSVKTMEPSGGFKDEKAHLVNKVLRVTTVAVAAVVVTVKLTANTTETMMILNWRYQTRMLNGEGNRRIRSDVICLSITMHVSS</sequence>
<evidence type="ECO:0000256" key="1">
    <source>
        <dbReference type="ARBA" id="ARBA00022801"/>
    </source>
</evidence>
<reference evidence="4" key="1">
    <citation type="journal article" date="2023" name="Mol. Biol. Evol.">
        <title>Third-Generation Sequencing Reveals the Adaptive Role of the Epigenome in Three Deep-Sea Polychaetes.</title>
        <authorList>
            <person name="Perez M."/>
            <person name="Aroh O."/>
            <person name="Sun Y."/>
            <person name="Lan Y."/>
            <person name="Juniper S.K."/>
            <person name="Young C.R."/>
            <person name="Angers B."/>
            <person name="Qian P.Y."/>
        </authorList>
    </citation>
    <scope>NUCLEOTIDE SEQUENCE</scope>
    <source>
        <strain evidence="4">P08H-3</strain>
    </source>
</reference>
<keyword evidence="5" id="KW-1185">Reference proteome</keyword>
<dbReference type="Proteomes" id="UP001208570">
    <property type="component" value="Unassembled WGS sequence"/>
</dbReference>
<dbReference type="EMBL" id="JAODUP010000026">
    <property type="protein sequence ID" value="KAK2167570.1"/>
    <property type="molecule type" value="Genomic_DNA"/>
</dbReference>
<comment type="caution">
    <text evidence="4">The sequence shown here is derived from an EMBL/GenBank/DDBJ whole genome shotgun (WGS) entry which is preliminary data.</text>
</comment>
<evidence type="ECO:0000313" key="5">
    <source>
        <dbReference type="Proteomes" id="UP001208570"/>
    </source>
</evidence>
<keyword evidence="2" id="KW-0442">Lipid degradation</keyword>
<dbReference type="PANTHER" id="PTHR45792">
    <property type="entry name" value="DIACYLGLYCEROL LIPASE HOMOLOG-RELATED"/>
    <property type="match status" value="1"/>
</dbReference>
<name>A0AAD9KAM3_9ANNE</name>
<evidence type="ECO:0000313" key="4">
    <source>
        <dbReference type="EMBL" id="KAK2167570.1"/>
    </source>
</evidence>
<dbReference type="GO" id="GO:0016298">
    <property type="term" value="F:lipase activity"/>
    <property type="evidence" value="ECO:0007669"/>
    <property type="project" value="TreeGrafter"/>
</dbReference>
<evidence type="ECO:0000256" key="2">
    <source>
        <dbReference type="ARBA" id="ARBA00022963"/>
    </source>
</evidence>
<protein>
    <submittedName>
        <fullName evidence="4">Uncharacterized protein</fullName>
    </submittedName>
</protein>
<dbReference type="GO" id="GO:0019369">
    <property type="term" value="P:arachidonate metabolic process"/>
    <property type="evidence" value="ECO:0007669"/>
    <property type="project" value="TreeGrafter"/>
</dbReference>
<organism evidence="4 5">
    <name type="scientific">Paralvinella palmiformis</name>
    <dbReference type="NCBI Taxonomy" id="53620"/>
    <lineage>
        <taxon>Eukaryota</taxon>
        <taxon>Metazoa</taxon>
        <taxon>Spiralia</taxon>
        <taxon>Lophotrochozoa</taxon>
        <taxon>Annelida</taxon>
        <taxon>Polychaeta</taxon>
        <taxon>Sedentaria</taxon>
        <taxon>Canalipalpata</taxon>
        <taxon>Terebellida</taxon>
        <taxon>Terebelliformia</taxon>
        <taxon>Alvinellidae</taxon>
        <taxon>Paralvinella</taxon>
    </lineage>
</organism>
<keyword evidence="1" id="KW-0378">Hydrolase</keyword>
<dbReference type="InterPro" id="IPR052214">
    <property type="entry name" value="DAG_Lipase-Related"/>
</dbReference>
<dbReference type="GO" id="GO:0046340">
    <property type="term" value="P:diacylglycerol catabolic process"/>
    <property type="evidence" value="ECO:0007669"/>
    <property type="project" value="TreeGrafter"/>
</dbReference>
<dbReference type="PANTHER" id="PTHR45792:SF8">
    <property type="entry name" value="DIACYLGLYCEROL LIPASE-ALPHA"/>
    <property type="match status" value="1"/>
</dbReference>
<evidence type="ECO:0000256" key="3">
    <source>
        <dbReference type="ARBA" id="ARBA00023098"/>
    </source>
</evidence>
<accession>A0AAD9KAM3</accession>